<name>A0A645JKF4_9ZZZZ</name>
<sequence length="84" mass="9534">MAAWGEYLAARLPRFLECFAQQTRSPAGLAHRRFDAALGRVQDCRDFPGKLLLLDDYLGSESDPYYRSIAARLRDEVFKVLNPG</sequence>
<protein>
    <submittedName>
        <fullName evidence="1">Uncharacterized protein</fullName>
    </submittedName>
</protein>
<accession>A0A645JKF4</accession>
<dbReference type="EMBL" id="VSSQ01144635">
    <property type="protein sequence ID" value="MPN64158.1"/>
    <property type="molecule type" value="Genomic_DNA"/>
</dbReference>
<gene>
    <name evidence="1" type="ORF">SDC9_211929</name>
</gene>
<reference evidence="1" key="1">
    <citation type="submission" date="2019-08" db="EMBL/GenBank/DDBJ databases">
        <authorList>
            <person name="Kucharzyk K."/>
            <person name="Murdoch R.W."/>
            <person name="Higgins S."/>
            <person name="Loffler F."/>
        </authorList>
    </citation>
    <scope>NUCLEOTIDE SEQUENCE</scope>
</reference>
<comment type="caution">
    <text evidence="1">The sequence shown here is derived from an EMBL/GenBank/DDBJ whole genome shotgun (WGS) entry which is preliminary data.</text>
</comment>
<proteinExistence type="predicted"/>
<evidence type="ECO:0000313" key="1">
    <source>
        <dbReference type="EMBL" id="MPN64158.1"/>
    </source>
</evidence>
<organism evidence="1">
    <name type="scientific">bioreactor metagenome</name>
    <dbReference type="NCBI Taxonomy" id="1076179"/>
    <lineage>
        <taxon>unclassified sequences</taxon>
        <taxon>metagenomes</taxon>
        <taxon>ecological metagenomes</taxon>
    </lineage>
</organism>
<dbReference type="AlphaFoldDB" id="A0A645JKF4"/>